<protein>
    <recommendedName>
        <fullName evidence="5">Nodulation protein L</fullName>
    </recommendedName>
</protein>
<dbReference type="EMBL" id="CP012801">
    <property type="protein sequence ID" value="ALJ61993.1"/>
    <property type="molecule type" value="Genomic_DNA"/>
</dbReference>
<evidence type="ECO:0000313" key="6">
    <source>
        <dbReference type="EMBL" id="ALJ61993.1"/>
    </source>
</evidence>
<accession>A0A0P0FVN1</accession>
<dbReference type="AlphaFoldDB" id="A0A0P0FVN1"/>
<dbReference type="InterPro" id="IPR011004">
    <property type="entry name" value="Trimer_LpxA-like_sf"/>
</dbReference>
<keyword evidence="3 6" id="KW-0012">Acyltransferase</keyword>
<comment type="similarity">
    <text evidence="1">Belongs to the transferase hexapeptide repeat family.</text>
</comment>
<dbReference type="CDD" id="cd03357">
    <property type="entry name" value="LbH_MAT_GAT"/>
    <property type="match status" value="1"/>
</dbReference>
<dbReference type="Proteomes" id="UP000061809">
    <property type="component" value="Chromosome"/>
</dbReference>
<evidence type="ECO:0000256" key="2">
    <source>
        <dbReference type="ARBA" id="ARBA00022679"/>
    </source>
</evidence>
<evidence type="ECO:0000256" key="3">
    <source>
        <dbReference type="ARBA" id="ARBA00023315"/>
    </source>
</evidence>
<dbReference type="PANTHER" id="PTHR23416">
    <property type="entry name" value="SIALIC ACID SYNTHASE-RELATED"/>
    <property type="match status" value="1"/>
</dbReference>
<dbReference type="SUPFAM" id="SSF51161">
    <property type="entry name" value="Trimeric LpxA-like enzymes"/>
    <property type="match status" value="1"/>
</dbReference>
<dbReference type="InterPro" id="IPR001451">
    <property type="entry name" value="Hexapep"/>
</dbReference>
<comment type="function">
    <text evidence="4">Acetyltransferase implicated in the O-acetylation of Nod factors.</text>
</comment>
<evidence type="ECO:0000256" key="4">
    <source>
        <dbReference type="ARBA" id="ARBA00055587"/>
    </source>
</evidence>
<name>A0A0P0FVN1_9BACE</name>
<organism evidence="6 7">
    <name type="scientific">Bacteroides cellulosilyticus</name>
    <dbReference type="NCBI Taxonomy" id="246787"/>
    <lineage>
        <taxon>Bacteria</taxon>
        <taxon>Pseudomonadati</taxon>
        <taxon>Bacteroidota</taxon>
        <taxon>Bacteroidia</taxon>
        <taxon>Bacteroidales</taxon>
        <taxon>Bacteroidaceae</taxon>
        <taxon>Bacteroides</taxon>
    </lineage>
</organism>
<dbReference type="Gene3D" id="2.160.10.10">
    <property type="entry name" value="Hexapeptide repeat proteins"/>
    <property type="match status" value="1"/>
</dbReference>
<dbReference type="GO" id="GO:0008374">
    <property type="term" value="F:O-acyltransferase activity"/>
    <property type="evidence" value="ECO:0007669"/>
    <property type="project" value="TreeGrafter"/>
</dbReference>
<dbReference type="PATRIC" id="fig|246787.4.peg.4939"/>
<dbReference type="PANTHER" id="PTHR23416:SF23">
    <property type="entry name" value="ACETYLTRANSFERASE C18B11.09C-RELATED"/>
    <property type="match status" value="1"/>
</dbReference>
<evidence type="ECO:0000256" key="1">
    <source>
        <dbReference type="ARBA" id="ARBA00007274"/>
    </source>
</evidence>
<sequence>MRTLQEELKCMREGLHYDAHTPEMYAYRAEVKKKLHQLNVTEYHTSKMPEVTRSLFPNSAPDFFVEPPFYCDYGDGIYAAEGVFINFGAVILDGAKVTIGRKTLIAPGVHIYTAQHPLDADERDAYENCLPVTIGERCWIGGHATICSGVTIGDRCVIGAGSVVTHDIPADSLAVGNPAKVIRKLNQK</sequence>
<dbReference type="InterPro" id="IPR051159">
    <property type="entry name" value="Hexapeptide_acetyltransf"/>
</dbReference>
<dbReference type="RefSeq" id="WP_029427607.1">
    <property type="nucleotide sequence ID" value="NZ_CP012801.1"/>
</dbReference>
<keyword evidence="2 6" id="KW-0808">Transferase</keyword>
<evidence type="ECO:0000256" key="5">
    <source>
        <dbReference type="ARBA" id="ARBA00067695"/>
    </source>
</evidence>
<dbReference type="FunFam" id="2.160.10.10:FF:000025">
    <property type="entry name" value="Hexapeptide-repeat containing-acetyltransferase"/>
    <property type="match status" value="1"/>
</dbReference>
<proteinExistence type="inferred from homology"/>
<dbReference type="KEGG" id="bcel:BcellWH2_04782"/>
<dbReference type="GO" id="GO:0005829">
    <property type="term" value="C:cytosol"/>
    <property type="evidence" value="ECO:0007669"/>
    <property type="project" value="TreeGrafter"/>
</dbReference>
<evidence type="ECO:0000313" key="7">
    <source>
        <dbReference type="Proteomes" id="UP000061809"/>
    </source>
</evidence>
<reference evidence="6 7" key="1">
    <citation type="journal article" date="2015" name="Science">
        <title>Genetic determinants of in vivo fitness and diet responsiveness in multiple human gut Bacteroides.</title>
        <authorList>
            <person name="Wu M."/>
            <person name="McNulty N.P."/>
            <person name="Rodionov D.A."/>
            <person name="Khoroshkin M.S."/>
            <person name="Griffin N.W."/>
            <person name="Cheng J."/>
            <person name="Latreille P."/>
            <person name="Kerstetter R.A."/>
            <person name="Terrapon N."/>
            <person name="Henrissat B."/>
            <person name="Osterman A.L."/>
            <person name="Gordon J.I."/>
        </authorList>
    </citation>
    <scope>NUCLEOTIDE SEQUENCE [LARGE SCALE GENOMIC DNA]</scope>
    <source>
        <strain evidence="6 7">WH2</strain>
    </source>
</reference>
<dbReference type="Pfam" id="PF14602">
    <property type="entry name" value="Hexapep_2"/>
    <property type="match status" value="1"/>
</dbReference>
<gene>
    <name evidence="6" type="primary">maa_2</name>
    <name evidence="6" type="ORF">BcellWH2_04782</name>
</gene>